<evidence type="ECO:0000256" key="1">
    <source>
        <dbReference type="SAM" id="SignalP"/>
    </source>
</evidence>
<dbReference type="PANTHER" id="PTHR42972:SF8">
    <property type="entry name" value="POLYHYDROXYBUTYRATE DEPOLYMERASE"/>
    <property type="match status" value="1"/>
</dbReference>
<reference evidence="3 4" key="1">
    <citation type="submission" date="2020-08" db="EMBL/GenBank/DDBJ databases">
        <title>Genomic Encyclopedia of Type Strains, Phase III (KMG-III): the genomes of soil and plant-associated and newly described type strains.</title>
        <authorList>
            <person name="Whitman W."/>
        </authorList>
    </citation>
    <scope>NUCLEOTIDE SEQUENCE [LARGE SCALE GENOMIC DNA]</scope>
    <source>
        <strain evidence="3 4">CECT 8571</strain>
    </source>
</reference>
<protein>
    <recommendedName>
        <fullName evidence="2">Fibronectin type-III domain-containing protein</fullName>
    </recommendedName>
</protein>
<dbReference type="Gene3D" id="3.40.50.1820">
    <property type="entry name" value="alpha/beta hydrolase"/>
    <property type="match status" value="2"/>
</dbReference>
<dbReference type="InterPro" id="IPR013783">
    <property type="entry name" value="Ig-like_fold"/>
</dbReference>
<feature type="chain" id="PRO_5032658950" description="Fibronectin type-III domain-containing protein" evidence="1">
    <location>
        <begin position="22"/>
        <end position="438"/>
    </location>
</feature>
<gene>
    <name evidence="3" type="ORF">FHS30_000871</name>
</gene>
<dbReference type="PANTHER" id="PTHR42972">
    <property type="entry name" value="TOL-PAL SYSTEM PROTEIN TOLB"/>
    <property type="match status" value="1"/>
</dbReference>
<dbReference type="Proteomes" id="UP000559987">
    <property type="component" value="Unassembled WGS sequence"/>
</dbReference>
<organism evidence="3 4">
    <name type="scientific">Simiduia aestuariiviva</name>
    <dbReference type="NCBI Taxonomy" id="1510459"/>
    <lineage>
        <taxon>Bacteria</taxon>
        <taxon>Pseudomonadati</taxon>
        <taxon>Pseudomonadota</taxon>
        <taxon>Gammaproteobacteria</taxon>
        <taxon>Cellvibrionales</taxon>
        <taxon>Cellvibrionaceae</taxon>
        <taxon>Simiduia</taxon>
    </lineage>
</organism>
<dbReference type="InterPro" id="IPR003961">
    <property type="entry name" value="FN3_dom"/>
</dbReference>
<name>A0A839UQP7_9GAMM</name>
<dbReference type="InterPro" id="IPR029058">
    <property type="entry name" value="AB_hydrolase_fold"/>
</dbReference>
<dbReference type="CDD" id="cd00063">
    <property type="entry name" value="FN3"/>
    <property type="match status" value="1"/>
</dbReference>
<evidence type="ECO:0000259" key="2">
    <source>
        <dbReference type="PROSITE" id="PS50853"/>
    </source>
</evidence>
<sequence length="438" mass="47788">MSPKFANLLAAIATLSLPAVAAQLPALNIDQNKTTLSGISSGGYMAQQLHTAYADKFMAVAILAGGPFYCAENNIGLALRRCMKPTALDMPDKNRLVWLTEEFAKQDKIAPTSAMTQDRVWIFSSPRDTVVHQSVADVLAGYYQHFVPTQNVQYVNSIGGEHSMPTDDFGFDCNYLGASSNPDDHFINNCGYDAAGELLKFSYNRLKRPVEKNALQGEFLTFDQSEFTANPNAHGLASQGFAYVPAQCAKGARCKLHIALHGCLQSADRIGDTFYRNAGYNEWADANKIVVLYPQATASLHEGNGNGCWDWWGYDDADYAFTHGRQMQAVMAMANKLMQADDKRTAPKPPTNVMIGGQIATQITLTWTPSADAQQYQVYHSQNAGGPYLQVNTQVIIDQQISMDELAKGRHYFVITSVDASGLEGGPSNEVAVTVPGL</sequence>
<proteinExistence type="predicted"/>
<accession>A0A839UQP7</accession>
<dbReference type="AlphaFoldDB" id="A0A839UQP7"/>
<dbReference type="Gene3D" id="2.60.40.10">
    <property type="entry name" value="Immunoglobulins"/>
    <property type="match status" value="1"/>
</dbReference>
<evidence type="ECO:0000313" key="4">
    <source>
        <dbReference type="Proteomes" id="UP000559987"/>
    </source>
</evidence>
<dbReference type="EMBL" id="JACHXZ010000001">
    <property type="protein sequence ID" value="MBB3167695.1"/>
    <property type="molecule type" value="Genomic_DNA"/>
</dbReference>
<evidence type="ECO:0000313" key="3">
    <source>
        <dbReference type="EMBL" id="MBB3167695.1"/>
    </source>
</evidence>
<dbReference type="SUPFAM" id="SSF49265">
    <property type="entry name" value="Fibronectin type III"/>
    <property type="match status" value="1"/>
</dbReference>
<feature type="domain" description="Fibronectin type-III" evidence="2">
    <location>
        <begin position="349"/>
        <end position="438"/>
    </location>
</feature>
<dbReference type="InterPro" id="IPR036116">
    <property type="entry name" value="FN3_sf"/>
</dbReference>
<keyword evidence="1" id="KW-0732">Signal</keyword>
<dbReference type="SUPFAM" id="SSF53474">
    <property type="entry name" value="alpha/beta-Hydrolases"/>
    <property type="match status" value="1"/>
</dbReference>
<dbReference type="RefSeq" id="WP_183908632.1">
    <property type="nucleotide sequence ID" value="NZ_JACHXZ010000001.1"/>
</dbReference>
<feature type="signal peptide" evidence="1">
    <location>
        <begin position="1"/>
        <end position="21"/>
    </location>
</feature>
<comment type="caution">
    <text evidence="3">The sequence shown here is derived from an EMBL/GenBank/DDBJ whole genome shotgun (WGS) entry which is preliminary data.</text>
</comment>
<keyword evidence="4" id="KW-1185">Reference proteome</keyword>
<dbReference type="PROSITE" id="PS50853">
    <property type="entry name" value="FN3"/>
    <property type="match status" value="1"/>
</dbReference>